<dbReference type="EMBL" id="JACVVK020000581">
    <property type="protein sequence ID" value="KAK7465017.1"/>
    <property type="molecule type" value="Genomic_DNA"/>
</dbReference>
<dbReference type="SMART" id="SM00110">
    <property type="entry name" value="C1Q"/>
    <property type="match status" value="1"/>
</dbReference>
<dbReference type="PROSITE" id="PS50871">
    <property type="entry name" value="C1Q"/>
    <property type="match status" value="1"/>
</dbReference>
<dbReference type="InterPro" id="IPR001073">
    <property type="entry name" value="C1q_dom"/>
</dbReference>
<sequence>MSAMMTVEPQTFVPGVTPNISMLCEPDGVVQQSGVGEMILIEIVKADEVVAIVRPDAEAHLDDGLNPSKYSANGFVDKTDVTKNFLHFSINFPSEEDAATYQCMMSYLDNSQLLQNPREMFQLKANDFQRQLDQALQTVNNLLTRVNTLESQVFNLSINNKNQSTEIIALKERAQSRVAFYATLTDKLDVHVDDVLVFSDVQLNDGDGYNATSGVFVAPVTGLYIFSLVFEVEAPTAVKMDVALRVQDNVISRLFVFGDNSFHGGQASGSVVYQVAAGSEVKAVVTLMNMETESQPRLVNEDLSYFAGFLV</sequence>
<gene>
    <name evidence="6" type="ORF">BaRGS_00037802</name>
</gene>
<feature type="domain" description="C1q" evidence="5">
    <location>
        <begin position="173"/>
        <end position="311"/>
    </location>
</feature>
<keyword evidence="4" id="KW-0175">Coiled coil</keyword>
<dbReference type="PANTHER" id="PTHR22923:SF116">
    <property type="entry name" value="C1Q DOMAIN-CONTAINING PROTEIN"/>
    <property type="match status" value="1"/>
</dbReference>
<evidence type="ECO:0000259" key="5">
    <source>
        <dbReference type="PROSITE" id="PS50871"/>
    </source>
</evidence>
<protein>
    <recommendedName>
        <fullName evidence="5">C1q domain-containing protein</fullName>
    </recommendedName>
</protein>
<name>A0ABD0J7J9_9CAEN</name>
<dbReference type="InterPro" id="IPR008983">
    <property type="entry name" value="Tumour_necrosis_fac-like_dom"/>
</dbReference>
<dbReference type="AlphaFoldDB" id="A0ABD0J7J9"/>
<dbReference type="InterPro" id="IPR050822">
    <property type="entry name" value="Cerebellin_Synaptic_Org"/>
</dbReference>
<dbReference type="Gene3D" id="2.60.120.40">
    <property type="match status" value="1"/>
</dbReference>
<keyword evidence="2" id="KW-0964">Secreted</keyword>
<organism evidence="6 7">
    <name type="scientific">Batillaria attramentaria</name>
    <dbReference type="NCBI Taxonomy" id="370345"/>
    <lineage>
        <taxon>Eukaryota</taxon>
        <taxon>Metazoa</taxon>
        <taxon>Spiralia</taxon>
        <taxon>Lophotrochozoa</taxon>
        <taxon>Mollusca</taxon>
        <taxon>Gastropoda</taxon>
        <taxon>Caenogastropoda</taxon>
        <taxon>Sorbeoconcha</taxon>
        <taxon>Cerithioidea</taxon>
        <taxon>Batillariidae</taxon>
        <taxon>Batillaria</taxon>
    </lineage>
</organism>
<dbReference type="SUPFAM" id="SSF49842">
    <property type="entry name" value="TNF-like"/>
    <property type="match status" value="1"/>
</dbReference>
<proteinExistence type="predicted"/>
<comment type="subcellular location">
    <subcellularLocation>
        <location evidence="1">Secreted</location>
    </subcellularLocation>
</comment>
<feature type="coiled-coil region" evidence="4">
    <location>
        <begin position="125"/>
        <end position="152"/>
    </location>
</feature>
<evidence type="ECO:0000313" key="6">
    <source>
        <dbReference type="EMBL" id="KAK7465017.1"/>
    </source>
</evidence>
<accession>A0ABD0J7J9</accession>
<evidence type="ECO:0000256" key="3">
    <source>
        <dbReference type="ARBA" id="ARBA00022729"/>
    </source>
</evidence>
<evidence type="ECO:0000256" key="2">
    <source>
        <dbReference type="ARBA" id="ARBA00022525"/>
    </source>
</evidence>
<reference evidence="6 7" key="1">
    <citation type="journal article" date="2023" name="Sci. Data">
        <title>Genome assembly of the Korean intertidal mud-creeper Batillaria attramentaria.</title>
        <authorList>
            <person name="Patra A.K."/>
            <person name="Ho P.T."/>
            <person name="Jun S."/>
            <person name="Lee S.J."/>
            <person name="Kim Y."/>
            <person name="Won Y.J."/>
        </authorList>
    </citation>
    <scope>NUCLEOTIDE SEQUENCE [LARGE SCALE GENOMIC DNA]</scope>
    <source>
        <strain evidence="6">Wonlab-2016</strain>
    </source>
</reference>
<dbReference type="Proteomes" id="UP001519460">
    <property type="component" value="Unassembled WGS sequence"/>
</dbReference>
<evidence type="ECO:0000256" key="4">
    <source>
        <dbReference type="SAM" id="Coils"/>
    </source>
</evidence>
<keyword evidence="3" id="KW-0732">Signal</keyword>
<dbReference type="GO" id="GO:0005576">
    <property type="term" value="C:extracellular region"/>
    <property type="evidence" value="ECO:0007669"/>
    <property type="project" value="UniProtKB-SubCell"/>
</dbReference>
<evidence type="ECO:0000313" key="7">
    <source>
        <dbReference type="Proteomes" id="UP001519460"/>
    </source>
</evidence>
<evidence type="ECO:0000256" key="1">
    <source>
        <dbReference type="ARBA" id="ARBA00004613"/>
    </source>
</evidence>
<dbReference type="PANTHER" id="PTHR22923">
    <property type="entry name" value="CEREBELLIN-RELATED"/>
    <property type="match status" value="1"/>
</dbReference>
<dbReference type="Pfam" id="PF00386">
    <property type="entry name" value="C1q"/>
    <property type="match status" value="1"/>
</dbReference>
<keyword evidence="7" id="KW-1185">Reference proteome</keyword>
<comment type="caution">
    <text evidence="6">The sequence shown here is derived from an EMBL/GenBank/DDBJ whole genome shotgun (WGS) entry which is preliminary data.</text>
</comment>